<comment type="caution">
    <text evidence="2">The sequence shown here is derived from an EMBL/GenBank/DDBJ whole genome shotgun (WGS) entry which is preliminary data.</text>
</comment>
<reference evidence="2 3" key="1">
    <citation type="submission" date="2023-01" db="EMBL/GenBank/DDBJ databases">
        <title>Analysis of 21 Apiospora genomes using comparative genomics revels a genus with tremendous synthesis potential of carbohydrate active enzymes and secondary metabolites.</title>
        <authorList>
            <person name="Sorensen T."/>
        </authorList>
    </citation>
    <scope>NUCLEOTIDE SEQUENCE [LARGE SCALE GENOMIC DNA]</scope>
    <source>
        <strain evidence="2 3">CBS 114990</strain>
    </source>
</reference>
<evidence type="ECO:0000256" key="1">
    <source>
        <dbReference type="SAM" id="MobiDB-lite"/>
    </source>
</evidence>
<organism evidence="2 3">
    <name type="scientific">Apiospora hydei</name>
    <dbReference type="NCBI Taxonomy" id="1337664"/>
    <lineage>
        <taxon>Eukaryota</taxon>
        <taxon>Fungi</taxon>
        <taxon>Dikarya</taxon>
        <taxon>Ascomycota</taxon>
        <taxon>Pezizomycotina</taxon>
        <taxon>Sordariomycetes</taxon>
        <taxon>Xylariomycetidae</taxon>
        <taxon>Amphisphaeriales</taxon>
        <taxon>Apiosporaceae</taxon>
        <taxon>Apiospora</taxon>
    </lineage>
</organism>
<dbReference type="EMBL" id="JAQQWN010000002">
    <property type="protein sequence ID" value="KAK8093939.1"/>
    <property type="molecule type" value="Genomic_DNA"/>
</dbReference>
<dbReference type="RefSeq" id="XP_066674712.1">
    <property type="nucleotide sequence ID" value="XM_066804939.1"/>
</dbReference>
<evidence type="ECO:0000313" key="3">
    <source>
        <dbReference type="Proteomes" id="UP001433268"/>
    </source>
</evidence>
<feature type="compositionally biased region" description="Acidic residues" evidence="1">
    <location>
        <begin position="29"/>
        <end position="39"/>
    </location>
</feature>
<dbReference type="Proteomes" id="UP001433268">
    <property type="component" value="Unassembled WGS sequence"/>
</dbReference>
<protein>
    <submittedName>
        <fullName evidence="2">Uncharacterized protein</fullName>
    </submittedName>
</protein>
<dbReference type="GeneID" id="92037999"/>
<evidence type="ECO:0000313" key="2">
    <source>
        <dbReference type="EMBL" id="KAK8093939.1"/>
    </source>
</evidence>
<sequence length="81" mass="8966">MNVNVGSAFEQPGDYAQEIDDLGFGGFMDTEEFDNESSPEEFKPERAQEGTQPHPGLRNDSMLPQMSSEDDFVFHPKGGPV</sequence>
<feature type="region of interest" description="Disordered" evidence="1">
    <location>
        <begin position="1"/>
        <end position="81"/>
    </location>
</feature>
<gene>
    <name evidence="2" type="ORF">PG997_000624</name>
</gene>
<keyword evidence="3" id="KW-1185">Reference proteome</keyword>
<accession>A0ABR1XBA3</accession>
<name>A0ABR1XBA3_9PEZI</name>
<proteinExistence type="predicted"/>